<feature type="compositionally biased region" description="Polar residues" evidence="1">
    <location>
        <begin position="263"/>
        <end position="300"/>
    </location>
</feature>
<feature type="region of interest" description="Disordered" evidence="1">
    <location>
        <begin position="157"/>
        <end position="384"/>
    </location>
</feature>
<feature type="compositionally biased region" description="Basic and acidic residues" evidence="1">
    <location>
        <begin position="181"/>
        <end position="214"/>
    </location>
</feature>
<evidence type="ECO:0000313" key="6">
    <source>
        <dbReference type="Proteomes" id="UP000594774"/>
    </source>
</evidence>
<evidence type="ECO:0000256" key="1">
    <source>
        <dbReference type="SAM" id="MobiDB-lite"/>
    </source>
</evidence>
<evidence type="ECO:0000256" key="2">
    <source>
        <dbReference type="SAM" id="Phobius"/>
    </source>
</evidence>
<keyword evidence="2" id="KW-0812">Transmembrane</keyword>
<feature type="transmembrane region" description="Helical" evidence="2">
    <location>
        <begin position="74"/>
        <end position="92"/>
    </location>
</feature>
<evidence type="ECO:0000313" key="5">
    <source>
        <dbReference type="EMBL" id="QQB82675.1"/>
    </source>
</evidence>
<dbReference type="InterPro" id="IPR046672">
    <property type="entry name" value="DUF6542"/>
</dbReference>
<feature type="domain" description="DUF6542" evidence="3">
    <location>
        <begin position="20"/>
        <end position="145"/>
    </location>
</feature>
<protein>
    <recommendedName>
        <fullName evidence="3">DUF6542 domain-containing protein</fullName>
    </recommendedName>
</protein>
<feature type="transmembrane region" description="Helical" evidence="2">
    <location>
        <begin position="48"/>
        <end position="67"/>
    </location>
</feature>
<organism evidence="4 6">
    <name type="scientific">Corynebacterium amycolatum</name>
    <dbReference type="NCBI Taxonomy" id="43765"/>
    <lineage>
        <taxon>Bacteria</taxon>
        <taxon>Bacillati</taxon>
        <taxon>Actinomycetota</taxon>
        <taxon>Actinomycetes</taxon>
        <taxon>Mycobacteriales</taxon>
        <taxon>Corynebacteriaceae</taxon>
        <taxon>Corynebacterium</taxon>
    </lineage>
</organism>
<name>A0AB37GD45_CORAY</name>
<dbReference type="Proteomes" id="UP000594774">
    <property type="component" value="Chromosome"/>
</dbReference>
<feature type="transmembrane region" description="Helical" evidence="2">
    <location>
        <begin position="21"/>
        <end position="42"/>
    </location>
</feature>
<evidence type="ECO:0000313" key="4">
    <source>
        <dbReference type="EMBL" id="QPR30845.1"/>
    </source>
</evidence>
<reference evidence="6 7" key="1">
    <citation type="submission" date="2020-12" db="EMBL/GenBank/DDBJ databases">
        <title>FDA dAtabase for Regulatory Grade micrObial Sequences (FDA-ARGOS): Supporting development and validation of Infectious Disease Dx tests.</title>
        <authorList>
            <person name="Sproer C."/>
            <person name="Gronow S."/>
            <person name="Severitt S."/>
            <person name="Schroder I."/>
            <person name="Tallon L."/>
            <person name="Sadzewicz L."/>
            <person name="Zhao X."/>
            <person name="Boylan J."/>
            <person name="Ott S."/>
            <person name="Bowen H."/>
            <person name="Vavikolanu K."/>
            <person name="Mehta A."/>
            <person name="Aluvathingal J."/>
            <person name="Nadendla S."/>
            <person name="Lowell S."/>
            <person name="Myers T."/>
            <person name="Yan Y."/>
            <person name="Sichtig H."/>
        </authorList>
    </citation>
    <scope>NUCLEOTIDE SEQUENCE [LARGE SCALE GENOMIC DNA]</scope>
    <source>
        <strain evidence="4 6">FDAARGOS_938</strain>
        <strain evidence="5 7">FDAARGOS_991</strain>
    </source>
</reference>
<accession>A0AB37GD45</accession>
<dbReference type="AlphaFoldDB" id="A0AB37GD45"/>
<dbReference type="EMBL" id="CP066023">
    <property type="protein sequence ID" value="QQB82675.1"/>
    <property type="molecule type" value="Genomic_DNA"/>
</dbReference>
<feature type="compositionally biased region" description="Basic and acidic residues" evidence="1">
    <location>
        <begin position="246"/>
        <end position="262"/>
    </location>
</feature>
<sequence length="384" mass="43263">MSNRSAITRKGSGNKPLLPRVPMFVPPLLMLLAGVFGLLFSVPNGSIGKPYFIAFAVAAVAGTLLVVPRGLVVTVAQIPILFALVTFFTAWFTGSLADPENGGATATTSKRARLVTSAYPIIQQFPWLLILMIICVIIAVWRYLEITRTQEKSLNTQRKAAKQRQHRDEAAVESSSQVRRRLAESDRRVASRTQERPASRRPAADIIRDAEARRQARQQAARSRQATSRSGARPAASASSTSRNAEQLRERPVDRSRERAQQRSDFAQRAQQPTSRWQSRPHPGQTQFTQDSTSPNSTRQQPRRPIERPNAPQRPTQEFPRRQAAGTARMWGEQSSPVSPSEKSQQSPARQVGNHRRTEEWPPRQQRPRQERITGRDTRSRYRK</sequence>
<feature type="compositionally biased region" description="Polar residues" evidence="1">
    <location>
        <begin position="333"/>
        <end position="349"/>
    </location>
</feature>
<feature type="compositionally biased region" description="Low complexity" evidence="1">
    <location>
        <begin position="217"/>
        <end position="245"/>
    </location>
</feature>
<dbReference type="Proteomes" id="UP000595198">
    <property type="component" value="Chromosome"/>
</dbReference>
<evidence type="ECO:0000259" key="3">
    <source>
        <dbReference type="Pfam" id="PF20177"/>
    </source>
</evidence>
<proteinExistence type="predicted"/>
<evidence type="ECO:0000313" key="7">
    <source>
        <dbReference type="Proteomes" id="UP000595198"/>
    </source>
</evidence>
<keyword evidence="2" id="KW-0472">Membrane</keyword>
<dbReference type="EMBL" id="CP065628">
    <property type="protein sequence ID" value="QPR30845.1"/>
    <property type="molecule type" value="Genomic_DNA"/>
</dbReference>
<feature type="transmembrane region" description="Helical" evidence="2">
    <location>
        <begin position="125"/>
        <end position="144"/>
    </location>
</feature>
<keyword evidence="2" id="KW-1133">Transmembrane helix</keyword>
<feature type="compositionally biased region" description="Basic and acidic residues" evidence="1">
    <location>
        <begin position="356"/>
        <end position="384"/>
    </location>
</feature>
<keyword evidence="7" id="KW-1185">Reference proteome</keyword>
<gene>
    <name evidence="4" type="ORF">I6G95_11880</name>
    <name evidence="5" type="ORF">I6H48_12405</name>
</gene>
<dbReference type="Pfam" id="PF20177">
    <property type="entry name" value="DUF6542"/>
    <property type="match status" value="1"/>
</dbReference>